<feature type="binding site" evidence="11">
    <location>
        <position position="134"/>
    </location>
    <ligand>
        <name>NADP(+)</name>
        <dbReference type="ChEBI" id="CHEBI:58349"/>
    </ligand>
</feature>
<dbReference type="GO" id="GO:0004455">
    <property type="term" value="F:ketol-acid reductoisomerase activity"/>
    <property type="evidence" value="ECO:0007669"/>
    <property type="project" value="UniProtKB-UniRule"/>
</dbReference>
<dbReference type="GO" id="GO:0005829">
    <property type="term" value="C:cytosol"/>
    <property type="evidence" value="ECO:0007669"/>
    <property type="project" value="TreeGrafter"/>
</dbReference>
<gene>
    <name evidence="11" type="primary">ilvC</name>
    <name evidence="15" type="ORF">SAMN04488035_1741</name>
</gene>
<dbReference type="GO" id="GO:0009097">
    <property type="term" value="P:isoleucine biosynthetic process"/>
    <property type="evidence" value="ECO:0007669"/>
    <property type="project" value="UniProtKB-UniRule"/>
</dbReference>
<dbReference type="InterPro" id="IPR013023">
    <property type="entry name" value="KARI"/>
</dbReference>
<keyword evidence="15" id="KW-0413">Isomerase</keyword>
<comment type="catalytic activity">
    <reaction evidence="10 11">
        <text>(2R)-2,3-dihydroxy-3-methylbutanoate + NADP(+) = (2S)-2-acetolactate + NADPH + H(+)</text>
        <dbReference type="Rhea" id="RHEA:22068"/>
        <dbReference type="ChEBI" id="CHEBI:15378"/>
        <dbReference type="ChEBI" id="CHEBI:49072"/>
        <dbReference type="ChEBI" id="CHEBI:57783"/>
        <dbReference type="ChEBI" id="CHEBI:58349"/>
        <dbReference type="ChEBI" id="CHEBI:58476"/>
        <dbReference type="EC" id="1.1.1.86"/>
    </reaction>
</comment>
<keyword evidence="9 11" id="KW-0100">Branched-chain amino acid biosynthesis</keyword>
<comment type="pathway">
    <text evidence="1 11">Amino-acid biosynthesis; L-valine biosynthesis; L-valine from pyruvate: step 2/4.</text>
</comment>
<dbReference type="InterPro" id="IPR013116">
    <property type="entry name" value="KARI_N"/>
</dbReference>
<dbReference type="PANTHER" id="PTHR21371">
    <property type="entry name" value="KETOL-ACID REDUCTOISOMERASE, MITOCHONDRIAL"/>
    <property type="match status" value="1"/>
</dbReference>
<feature type="binding site" evidence="11 12">
    <location>
        <position position="195"/>
    </location>
    <ligand>
        <name>Mg(2+)</name>
        <dbReference type="ChEBI" id="CHEBI:18420"/>
        <label>1</label>
    </ligand>
</feature>
<feature type="domain" description="KARI N-terminal Rossmann" evidence="13">
    <location>
        <begin position="2"/>
        <end position="182"/>
    </location>
</feature>
<evidence type="ECO:0000256" key="5">
    <source>
        <dbReference type="ARBA" id="ARBA00022723"/>
    </source>
</evidence>
<dbReference type="UniPathway" id="UPA00047">
    <property type="reaction ID" value="UER00056"/>
</dbReference>
<dbReference type="AlphaFoldDB" id="A0A1I2G871"/>
<evidence type="ECO:0000259" key="13">
    <source>
        <dbReference type="PROSITE" id="PS51850"/>
    </source>
</evidence>
<dbReference type="SUPFAM" id="SSF51735">
    <property type="entry name" value="NAD(P)-binding Rossmann-fold domains"/>
    <property type="match status" value="1"/>
</dbReference>
<reference evidence="16" key="1">
    <citation type="submission" date="2016-10" db="EMBL/GenBank/DDBJ databases">
        <authorList>
            <person name="Varghese N."/>
            <person name="Submissions S."/>
        </authorList>
    </citation>
    <scope>NUCLEOTIDE SEQUENCE [LARGE SCALE GENOMIC DNA]</scope>
    <source>
        <strain evidence="16">DSM 19083</strain>
    </source>
</reference>
<feature type="domain" description="KARI C-terminal knotted" evidence="14">
    <location>
        <begin position="183"/>
        <end position="328"/>
    </location>
</feature>
<protein>
    <recommendedName>
        <fullName evidence="11">Ketol-acid reductoisomerase (NADP(+))</fullName>
        <shortName evidence="11">KARI</shortName>
        <ecNumber evidence="11">1.1.1.86</ecNumber>
    </recommendedName>
    <alternativeName>
        <fullName evidence="11">Acetohydroxy-acid isomeroreductase</fullName>
        <shortName evidence="11">AHIR</shortName>
    </alternativeName>
    <alternativeName>
        <fullName evidence="11">Alpha-keto-beta-hydroxylacyl reductoisomerase</fullName>
    </alternativeName>
</protein>
<dbReference type="InterPro" id="IPR008927">
    <property type="entry name" value="6-PGluconate_DH-like_C_sf"/>
</dbReference>
<evidence type="ECO:0000256" key="7">
    <source>
        <dbReference type="ARBA" id="ARBA00022857"/>
    </source>
</evidence>
<dbReference type="Gene3D" id="6.10.240.10">
    <property type="match status" value="1"/>
</dbReference>
<dbReference type="NCBIfam" id="TIGR00465">
    <property type="entry name" value="ilvC"/>
    <property type="match status" value="1"/>
</dbReference>
<evidence type="ECO:0000259" key="14">
    <source>
        <dbReference type="PROSITE" id="PS51851"/>
    </source>
</evidence>
<evidence type="ECO:0000313" key="16">
    <source>
        <dbReference type="Proteomes" id="UP000198520"/>
    </source>
</evidence>
<dbReference type="InterPro" id="IPR036291">
    <property type="entry name" value="NAD(P)-bd_dom_sf"/>
</dbReference>
<organism evidence="15 16">
    <name type="scientific">Flavimobilis marinus</name>
    <dbReference type="NCBI Taxonomy" id="285351"/>
    <lineage>
        <taxon>Bacteria</taxon>
        <taxon>Bacillati</taxon>
        <taxon>Actinomycetota</taxon>
        <taxon>Actinomycetes</taxon>
        <taxon>Micrococcales</taxon>
        <taxon>Jonesiaceae</taxon>
        <taxon>Flavimobilis</taxon>
    </lineage>
</organism>
<dbReference type="Pfam" id="PF07991">
    <property type="entry name" value="KARI_N"/>
    <property type="match status" value="1"/>
</dbReference>
<evidence type="ECO:0000256" key="6">
    <source>
        <dbReference type="ARBA" id="ARBA00022842"/>
    </source>
</evidence>
<dbReference type="InterPro" id="IPR000506">
    <property type="entry name" value="KARI_C"/>
</dbReference>
<dbReference type="GO" id="GO:0000287">
    <property type="term" value="F:magnesium ion binding"/>
    <property type="evidence" value="ECO:0007669"/>
    <property type="project" value="UniProtKB-UniRule"/>
</dbReference>
<dbReference type="UniPathway" id="UPA00049">
    <property type="reaction ID" value="UER00060"/>
</dbReference>
<feature type="binding site" evidence="11">
    <location>
        <position position="51"/>
    </location>
    <ligand>
        <name>NADP(+)</name>
        <dbReference type="ChEBI" id="CHEBI:58349"/>
    </ligand>
</feature>
<evidence type="ECO:0000256" key="3">
    <source>
        <dbReference type="ARBA" id="ARBA00010318"/>
    </source>
</evidence>
<dbReference type="HAMAP" id="MF_00435">
    <property type="entry name" value="IlvC"/>
    <property type="match status" value="1"/>
</dbReference>
<comment type="cofactor">
    <cofactor evidence="11">
        <name>Mg(2+)</name>
        <dbReference type="ChEBI" id="CHEBI:18420"/>
    </cofactor>
    <text evidence="11">Binds 2 magnesium ions per subunit.</text>
</comment>
<keyword evidence="8 11" id="KW-0560">Oxidoreductase</keyword>
<keyword evidence="7 11" id="KW-0521">NADP</keyword>
<dbReference type="FunFam" id="3.40.50.720:FF:000023">
    <property type="entry name" value="Ketol-acid reductoisomerase (NADP(+))"/>
    <property type="match status" value="1"/>
</dbReference>
<evidence type="ECO:0000256" key="2">
    <source>
        <dbReference type="ARBA" id="ARBA00004885"/>
    </source>
</evidence>
<evidence type="ECO:0000256" key="10">
    <source>
        <dbReference type="ARBA" id="ARBA00049021"/>
    </source>
</evidence>
<comment type="function">
    <text evidence="11">Involved in the biosynthesis of branched-chain amino acids (BCAA). Catalyzes an alkyl-migration followed by a ketol-acid reduction of (S)-2-acetolactate (S2AL) to yield (R)-2,3-dihydroxy-isovalerate. In the isomerase reaction, S2AL is rearranged via a Mg-dependent methyl migration to produce 3-hydroxy-3-methyl-2-ketobutyrate (HMKB). In the reductase reaction, this 2-ketoacid undergoes a metal-dependent reduction by NADPH to yield (R)-2,3-dihydroxy-isovalerate.</text>
</comment>
<keyword evidence="6 11" id="KW-0460">Magnesium</keyword>
<dbReference type="EMBL" id="FONZ01000002">
    <property type="protein sequence ID" value="SFF12831.1"/>
    <property type="molecule type" value="Genomic_DNA"/>
</dbReference>
<evidence type="ECO:0000256" key="9">
    <source>
        <dbReference type="ARBA" id="ARBA00023304"/>
    </source>
</evidence>
<keyword evidence="5 11" id="KW-0479">Metal-binding</keyword>
<dbReference type="GO" id="GO:0016853">
    <property type="term" value="F:isomerase activity"/>
    <property type="evidence" value="ECO:0007669"/>
    <property type="project" value="UniProtKB-KW"/>
</dbReference>
<dbReference type="PROSITE" id="PS51851">
    <property type="entry name" value="KARI_C"/>
    <property type="match status" value="1"/>
</dbReference>
<feature type="binding site" evidence="11 12">
    <location>
        <position position="191"/>
    </location>
    <ligand>
        <name>Mg(2+)</name>
        <dbReference type="ChEBI" id="CHEBI:18420"/>
        <label>1</label>
    </ligand>
</feature>
<dbReference type="RefSeq" id="WP_093377231.1">
    <property type="nucleotide sequence ID" value="NZ_BNAN01000002.1"/>
</dbReference>
<comment type="caution">
    <text evidence="11">Lacks conserved residue(s) required for the propagation of feature annotation.</text>
</comment>
<proteinExistence type="inferred from homology"/>
<comment type="pathway">
    <text evidence="2 11">Amino-acid biosynthesis; L-isoleucine biosynthesis; L-isoleucine from 2-oxobutanoate: step 2/4.</text>
</comment>
<feature type="binding site" evidence="11 12">
    <location>
        <position position="191"/>
    </location>
    <ligand>
        <name>Mg(2+)</name>
        <dbReference type="ChEBI" id="CHEBI:18420"/>
        <label>2</label>
    </ligand>
</feature>
<dbReference type="STRING" id="285351.SAMN04488035_1741"/>
<dbReference type="OrthoDB" id="9804088at2"/>
<dbReference type="InterPro" id="IPR014359">
    <property type="entry name" value="KARI_prok"/>
</dbReference>
<evidence type="ECO:0000256" key="12">
    <source>
        <dbReference type="PROSITE-ProRule" id="PRU01198"/>
    </source>
</evidence>
<accession>A0A1I2G871</accession>
<dbReference type="GO" id="GO:0009099">
    <property type="term" value="P:L-valine biosynthetic process"/>
    <property type="evidence" value="ECO:0007669"/>
    <property type="project" value="UniProtKB-UniRule"/>
</dbReference>
<evidence type="ECO:0000256" key="11">
    <source>
        <dbReference type="HAMAP-Rule" id="MF_00435"/>
    </source>
</evidence>
<feature type="binding site" evidence="11">
    <location>
        <position position="48"/>
    </location>
    <ligand>
        <name>NADP(+)</name>
        <dbReference type="ChEBI" id="CHEBI:58349"/>
    </ligand>
</feature>
<evidence type="ECO:0000256" key="4">
    <source>
        <dbReference type="ARBA" id="ARBA00022605"/>
    </source>
</evidence>
<dbReference type="SUPFAM" id="SSF48179">
    <property type="entry name" value="6-phosphogluconate dehydrogenase C-terminal domain-like"/>
    <property type="match status" value="1"/>
</dbReference>
<dbReference type="PANTHER" id="PTHR21371:SF1">
    <property type="entry name" value="KETOL-ACID REDUCTOISOMERASE, MITOCHONDRIAL"/>
    <property type="match status" value="1"/>
</dbReference>
<dbReference type="Pfam" id="PF01450">
    <property type="entry name" value="KARI_C"/>
    <property type="match status" value="1"/>
</dbReference>
<dbReference type="GO" id="GO:0050661">
    <property type="term" value="F:NADP binding"/>
    <property type="evidence" value="ECO:0007669"/>
    <property type="project" value="InterPro"/>
</dbReference>
<evidence type="ECO:0000256" key="1">
    <source>
        <dbReference type="ARBA" id="ARBA00004864"/>
    </source>
</evidence>
<feature type="binding site" evidence="11 12">
    <location>
        <position position="231"/>
    </location>
    <ligand>
        <name>Mg(2+)</name>
        <dbReference type="ChEBI" id="CHEBI:18420"/>
        <label>2</label>
    </ligand>
</feature>
<dbReference type="PIRSF" id="PIRSF000116">
    <property type="entry name" value="IlvC_gammaproteo"/>
    <property type="match status" value="1"/>
</dbReference>
<dbReference type="PROSITE" id="PS51850">
    <property type="entry name" value="KARI_N"/>
    <property type="match status" value="1"/>
</dbReference>
<name>A0A1I2G871_9MICO</name>
<dbReference type="Proteomes" id="UP000198520">
    <property type="component" value="Unassembled WGS sequence"/>
</dbReference>
<feature type="binding site" evidence="11">
    <location>
        <position position="53"/>
    </location>
    <ligand>
        <name>NADP(+)</name>
        <dbReference type="ChEBI" id="CHEBI:58349"/>
    </ligand>
</feature>
<evidence type="ECO:0000313" key="15">
    <source>
        <dbReference type="EMBL" id="SFF12831.1"/>
    </source>
</evidence>
<comment type="catalytic activity">
    <reaction evidence="11">
        <text>(2R,3R)-2,3-dihydroxy-3-methylpentanoate + NADP(+) = (S)-2-ethyl-2-hydroxy-3-oxobutanoate + NADPH + H(+)</text>
        <dbReference type="Rhea" id="RHEA:13493"/>
        <dbReference type="ChEBI" id="CHEBI:15378"/>
        <dbReference type="ChEBI" id="CHEBI:49256"/>
        <dbReference type="ChEBI" id="CHEBI:49258"/>
        <dbReference type="ChEBI" id="CHEBI:57783"/>
        <dbReference type="ChEBI" id="CHEBI:58349"/>
        <dbReference type="EC" id="1.1.1.86"/>
    </reaction>
</comment>
<keyword evidence="4 11" id="KW-0028">Amino-acid biosynthesis</keyword>
<dbReference type="NCBIfam" id="NF009940">
    <property type="entry name" value="PRK13403.1"/>
    <property type="match status" value="1"/>
</dbReference>
<sequence>MAELFYDDDADLSIIAGKKVAVIGYGSQGHAHALNLRDSGVDVTVGLRAGSASRAKAEEQGLAVAEVADAVRAADVVVILAPDQVQRHLYADDIAPNLKEGATLVFGHGFNIRFGYITPAKNIDVVMVAPKGPGHLVRREYLDGRGVPVIVAVEQDASGSAWELALSYAKAIGGLRAAGIKTTFTEETETDLFGEQAVLCGGASQLVQYGFETLTEAGYQPEVAYFEVLHELKLIVDLMWEGGIAKQRWSVSDTAEYGDYVSGPRVITPDVKENMKAVLADIQNGAFAKRFIEDQDAGGTEFQELRAKGENHPIEATGRELRKLFAWTTRDGDNTADYTEGQAGR</sequence>
<dbReference type="NCBIfam" id="NF004017">
    <property type="entry name" value="PRK05479.1"/>
    <property type="match status" value="1"/>
</dbReference>
<feature type="binding site" evidence="11 12">
    <location>
        <position position="227"/>
    </location>
    <ligand>
        <name>Mg(2+)</name>
        <dbReference type="ChEBI" id="CHEBI:18420"/>
        <label>2</label>
    </ligand>
</feature>
<feature type="binding site" evidence="11">
    <location>
        <begin position="25"/>
        <end position="28"/>
    </location>
    <ligand>
        <name>NADP(+)</name>
        <dbReference type="ChEBI" id="CHEBI:58349"/>
    </ligand>
</feature>
<dbReference type="EC" id="1.1.1.86" evidence="11"/>
<keyword evidence="16" id="KW-1185">Reference proteome</keyword>
<dbReference type="Gene3D" id="3.40.50.720">
    <property type="entry name" value="NAD(P)-binding Rossmann-like Domain"/>
    <property type="match status" value="1"/>
</dbReference>
<feature type="active site" evidence="11">
    <location>
        <position position="108"/>
    </location>
</feature>
<evidence type="ECO:0000256" key="8">
    <source>
        <dbReference type="ARBA" id="ARBA00023002"/>
    </source>
</evidence>
<comment type="similarity">
    <text evidence="3 11 12">Belongs to the ketol-acid reductoisomerase family.</text>
</comment>
<feature type="binding site" evidence="11 12">
    <location>
        <position position="252"/>
    </location>
    <ligand>
        <name>substrate</name>
    </ligand>
</feature>